<dbReference type="AlphaFoldDB" id="A0A1X7TIU5"/>
<evidence type="ECO:0000256" key="3">
    <source>
        <dbReference type="ARBA" id="ARBA00022833"/>
    </source>
</evidence>
<name>A0A1X7TIU5_AMPQE</name>
<dbReference type="EnsemblMetazoa" id="Aqu2.1.00515_001">
    <property type="protein sequence ID" value="Aqu2.1.00515_001"/>
    <property type="gene ID" value="Aqu2.1.00515"/>
</dbReference>
<evidence type="ECO:0000256" key="2">
    <source>
        <dbReference type="ARBA" id="ARBA00022771"/>
    </source>
</evidence>
<dbReference type="InterPro" id="IPR027370">
    <property type="entry name" value="Znf-RING_euk"/>
</dbReference>
<dbReference type="PROSITE" id="PS00518">
    <property type="entry name" value="ZF_RING_1"/>
    <property type="match status" value="1"/>
</dbReference>
<dbReference type="PROSITE" id="PS50089">
    <property type="entry name" value="ZF_RING_2"/>
    <property type="match status" value="1"/>
</dbReference>
<dbReference type="EnsemblMetazoa" id="Aqu2.1.14700_001">
    <property type="protein sequence ID" value="Aqu2.1.14700_001"/>
    <property type="gene ID" value="Aqu2.1.14700"/>
</dbReference>
<dbReference type="SMART" id="SM00184">
    <property type="entry name" value="RING"/>
    <property type="match status" value="1"/>
</dbReference>
<dbReference type="InterPro" id="IPR013083">
    <property type="entry name" value="Znf_RING/FYVE/PHD"/>
</dbReference>
<proteinExistence type="predicted"/>
<protein>
    <recommendedName>
        <fullName evidence="5">RING-type domain-containing protein</fullName>
    </recommendedName>
</protein>
<feature type="domain" description="RING-type" evidence="5">
    <location>
        <begin position="19"/>
        <end position="58"/>
    </location>
</feature>
<accession>A0A1X7TIU5</accession>
<evidence type="ECO:0000256" key="4">
    <source>
        <dbReference type="PROSITE-ProRule" id="PRU00175"/>
    </source>
</evidence>
<keyword evidence="1" id="KW-0479">Metal-binding</keyword>
<evidence type="ECO:0000313" key="6">
    <source>
        <dbReference type="EnsemblMetazoa" id="Aqu2.1.14700_001"/>
    </source>
</evidence>
<reference evidence="6" key="1">
    <citation type="submission" date="2017-05" db="UniProtKB">
        <authorList>
            <consortium name="EnsemblMetazoa"/>
        </authorList>
    </citation>
    <scope>IDENTIFICATION</scope>
</reference>
<dbReference type="GO" id="GO:0008270">
    <property type="term" value="F:zinc ion binding"/>
    <property type="evidence" value="ECO:0007669"/>
    <property type="project" value="UniProtKB-KW"/>
</dbReference>
<keyword evidence="2 4" id="KW-0863">Zinc-finger</keyword>
<dbReference type="PANTHER" id="PTHR25462">
    <property type="entry name" value="BONUS, ISOFORM C-RELATED"/>
    <property type="match status" value="1"/>
</dbReference>
<evidence type="ECO:0000256" key="1">
    <source>
        <dbReference type="ARBA" id="ARBA00022723"/>
    </source>
</evidence>
<dbReference type="Gene3D" id="3.30.40.10">
    <property type="entry name" value="Zinc/RING finger domain, C3HC4 (zinc finger)"/>
    <property type="match status" value="1"/>
</dbReference>
<dbReference type="PANTHER" id="PTHR25462:SF296">
    <property type="entry name" value="MEIOTIC P26, ISOFORM F"/>
    <property type="match status" value="1"/>
</dbReference>
<dbReference type="InterPro" id="IPR017907">
    <property type="entry name" value="Znf_RING_CS"/>
</dbReference>
<keyword evidence="3" id="KW-0862">Zinc</keyword>
<dbReference type="Pfam" id="PF13445">
    <property type="entry name" value="zf-RING_UBOX"/>
    <property type="match status" value="1"/>
</dbReference>
<dbReference type="SUPFAM" id="SSF57850">
    <property type="entry name" value="RING/U-box"/>
    <property type="match status" value="1"/>
</dbReference>
<dbReference type="InterPro" id="IPR001841">
    <property type="entry name" value="Znf_RING"/>
</dbReference>
<sequence>MAAQPSSSGLLKLEEQLTCPIFLEHYTNPKTLPCLHSFCQPCLEELPLDKTSYLTCPLVVIVLSYQKKEQESSSSIHFKQRSGCMKSINFHTPMRMSVW</sequence>
<dbReference type="InterPro" id="IPR047153">
    <property type="entry name" value="TRIM45/56/19-like"/>
</dbReference>
<evidence type="ECO:0000259" key="5">
    <source>
        <dbReference type="PROSITE" id="PS50089"/>
    </source>
</evidence>
<organism evidence="6">
    <name type="scientific">Amphimedon queenslandica</name>
    <name type="common">Sponge</name>
    <dbReference type="NCBI Taxonomy" id="400682"/>
    <lineage>
        <taxon>Eukaryota</taxon>
        <taxon>Metazoa</taxon>
        <taxon>Porifera</taxon>
        <taxon>Demospongiae</taxon>
        <taxon>Heteroscleromorpha</taxon>
        <taxon>Haplosclerida</taxon>
        <taxon>Niphatidae</taxon>
        <taxon>Amphimedon</taxon>
    </lineage>
</organism>